<dbReference type="InterPro" id="IPR052827">
    <property type="entry name" value="CHS_Export/Cell_Fusion_Reg"/>
</dbReference>
<dbReference type="InterPro" id="IPR001357">
    <property type="entry name" value="BRCT_dom"/>
</dbReference>
<dbReference type="InterPro" id="IPR013783">
    <property type="entry name" value="Ig-like_fold"/>
</dbReference>
<feature type="compositionally biased region" description="Polar residues" evidence="1">
    <location>
        <begin position="413"/>
        <end position="448"/>
    </location>
</feature>
<dbReference type="PROSITE" id="PS50172">
    <property type="entry name" value="BRCT"/>
    <property type="match status" value="1"/>
</dbReference>
<evidence type="ECO:0000259" key="2">
    <source>
        <dbReference type="PROSITE" id="PS50172"/>
    </source>
</evidence>
<dbReference type="Proteomes" id="UP000095149">
    <property type="component" value="Unassembled WGS sequence"/>
</dbReference>
<dbReference type="OrthoDB" id="245697at2759"/>
<evidence type="ECO:0000256" key="1">
    <source>
        <dbReference type="SAM" id="MobiDB-lite"/>
    </source>
</evidence>
<feature type="compositionally biased region" description="Basic residues" evidence="1">
    <location>
        <begin position="718"/>
        <end position="728"/>
    </location>
</feature>
<gene>
    <name evidence="4" type="ORF">I350_07248</name>
</gene>
<feature type="compositionally biased region" description="Low complexity" evidence="1">
    <location>
        <begin position="313"/>
        <end position="326"/>
    </location>
</feature>
<feature type="compositionally biased region" description="Basic and acidic residues" evidence="1">
    <location>
        <begin position="555"/>
        <end position="568"/>
    </location>
</feature>
<dbReference type="PROSITE" id="PS50853">
    <property type="entry name" value="FN3"/>
    <property type="match status" value="1"/>
</dbReference>
<dbReference type="AlphaFoldDB" id="A0A1E3JDZ6"/>
<feature type="compositionally biased region" description="Basic and acidic residues" evidence="1">
    <location>
        <begin position="390"/>
        <end position="402"/>
    </location>
</feature>
<name>A0A1E3JDZ6_9TREE</name>
<dbReference type="InterPro" id="IPR036420">
    <property type="entry name" value="BRCT_dom_sf"/>
</dbReference>
<evidence type="ECO:0000313" key="4">
    <source>
        <dbReference type="EMBL" id="ODN99093.1"/>
    </source>
</evidence>
<feature type="domain" description="Fibronectin type-III" evidence="3">
    <location>
        <begin position="91"/>
        <end position="189"/>
    </location>
</feature>
<dbReference type="GO" id="GO:0034044">
    <property type="term" value="C:exomer complex"/>
    <property type="evidence" value="ECO:0007669"/>
    <property type="project" value="TreeGrafter"/>
</dbReference>
<dbReference type="Pfam" id="PF16893">
    <property type="entry name" value="fn3_2"/>
    <property type="match status" value="1"/>
</dbReference>
<dbReference type="GO" id="GO:0006893">
    <property type="term" value="P:Golgi to plasma membrane transport"/>
    <property type="evidence" value="ECO:0007669"/>
    <property type="project" value="TreeGrafter"/>
</dbReference>
<feature type="compositionally biased region" description="Low complexity" evidence="1">
    <location>
        <begin position="684"/>
        <end position="694"/>
    </location>
</feature>
<feature type="compositionally biased region" description="Basic and acidic residues" evidence="1">
    <location>
        <begin position="620"/>
        <end position="629"/>
    </location>
</feature>
<feature type="region of interest" description="Disordered" evidence="1">
    <location>
        <begin position="312"/>
        <end position="510"/>
    </location>
</feature>
<organism evidence="4 5">
    <name type="scientific">Cryptococcus amylolentus CBS 6273</name>
    <dbReference type="NCBI Taxonomy" id="1296118"/>
    <lineage>
        <taxon>Eukaryota</taxon>
        <taxon>Fungi</taxon>
        <taxon>Dikarya</taxon>
        <taxon>Basidiomycota</taxon>
        <taxon>Agaricomycotina</taxon>
        <taxon>Tremellomycetes</taxon>
        <taxon>Tremellales</taxon>
        <taxon>Cryptococcaceae</taxon>
        <taxon>Cryptococcus</taxon>
    </lineage>
</organism>
<feature type="domain" description="BRCT" evidence="2">
    <location>
        <begin position="185"/>
        <end position="286"/>
    </location>
</feature>
<dbReference type="Gene3D" id="2.60.40.10">
    <property type="entry name" value="Immunoglobulins"/>
    <property type="match status" value="1"/>
</dbReference>
<accession>A0A1E3JDZ6</accession>
<protein>
    <recommendedName>
        <fullName evidence="6">BRCT domain-containing protein</fullName>
    </recommendedName>
</protein>
<dbReference type="InterPro" id="IPR031669">
    <property type="entry name" value="Fn3_2"/>
</dbReference>
<dbReference type="PANTHER" id="PTHR47351:SF1">
    <property type="entry name" value="CHITIN BIOSYNTHESIS PROTEIN CHS5"/>
    <property type="match status" value="1"/>
</dbReference>
<dbReference type="GO" id="GO:0046983">
    <property type="term" value="F:protein dimerization activity"/>
    <property type="evidence" value="ECO:0007669"/>
    <property type="project" value="InterPro"/>
</dbReference>
<dbReference type="Gene3D" id="3.40.50.10190">
    <property type="entry name" value="BRCT domain"/>
    <property type="match status" value="1"/>
</dbReference>
<feature type="compositionally biased region" description="Polar residues" evidence="1">
    <location>
        <begin position="697"/>
        <end position="717"/>
    </location>
</feature>
<dbReference type="GO" id="GO:0005802">
    <property type="term" value="C:trans-Golgi network"/>
    <property type="evidence" value="ECO:0007669"/>
    <property type="project" value="TreeGrafter"/>
</dbReference>
<dbReference type="Gene3D" id="6.20.120.50">
    <property type="match status" value="1"/>
</dbReference>
<evidence type="ECO:0000313" key="5">
    <source>
        <dbReference type="Proteomes" id="UP000095149"/>
    </source>
</evidence>
<dbReference type="InterPro" id="IPR031673">
    <property type="entry name" value="Chs5_N"/>
</dbReference>
<feature type="compositionally biased region" description="Basic and acidic residues" evidence="1">
    <location>
        <begin position="365"/>
        <end position="379"/>
    </location>
</feature>
<feature type="region of interest" description="Disordered" evidence="1">
    <location>
        <begin position="524"/>
        <end position="768"/>
    </location>
</feature>
<feature type="compositionally biased region" description="Low complexity" evidence="1">
    <location>
        <begin position="456"/>
        <end position="466"/>
    </location>
</feature>
<evidence type="ECO:0008006" key="6">
    <source>
        <dbReference type="Google" id="ProtNLM"/>
    </source>
</evidence>
<dbReference type="GO" id="GO:0000747">
    <property type="term" value="P:conjugation with cellular fusion"/>
    <property type="evidence" value="ECO:0007669"/>
    <property type="project" value="TreeGrafter"/>
</dbReference>
<reference evidence="4 5" key="1">
    <citation type="submission" date="2016-06" db="EMBL/GenBank/DDBJ databases">
        <title>Evolution of pathogenesis and genome organization in the Tremellales.</title>
        <authorList>
            <person name="Cuomo C."/>
            <person name="Litvintseva A."/>
            <person name="Heitman J."/>
            <person name="Chen Y."/>
            <person name="Sun S."/>
            <person name="Springer D."/>
            <person name="Dromer F."/>
            <person name="Young S."/>
            <person name="Zeng Q."/>
            <person name="Chapman S."/>
            <person name="Gujja S."/>
            <person name="Saif S."/>
            <person name="Birren B."/>
        </authorList>
    </citation>
    <scope>NUCLEOTIDE SEQUENCE [LARGE SCALE GENOMIC DNA]</scope>
    <source>
        <strain evidence="4 5">CBS 6273</strain>
    </source>
</reference>
<dbReference type="InterPro" id="IPR003961">
    <property type="entry name" value="FN3_dom"/>
</dbReference>
<dbReference type="Pfam" id="PF16892">
    <property type="entry name" value="CHS5_N"/>
    <property type="match status" value="1"/>
</dbReference>
<comment type="caution">
    <text evidence="4">The sequence shown here is derived from an EMBL/GenBank/DDBJ whole genome shotgun (WGS) entry which is preliminary data.</text>
</comment>
<evidence type="ECO:0000259" key="3">
    <source>
        <dbReference type="PROSITE" id="PS50853"/>
    </source>
</evidence>
<dbReference type="EMBL" id="MEKH01000012">
    <property type="protein sequence ID" value="ODN99093.1"/>
    <property type="molecule type" value="Genomic_DNA"/>
</dbReference>
<dbReference type="SUPFAM" id="SSF52113">
    <property type="entry name" value="BRCT domain"/>
    <property type="match status" value="1"/>
</dbReference>
<sequence>MAALTHQQPKMEQFTFTLGKLDAGMAILLGPNAHLLEFPSLLLPTPSLGMPPLGPGSILTITVARDLQAELSAQQAFADLQSSILSSFTVPPTAPTLRLRNVTQTNVCVEWDKINVGSAEFRGLEMLRNGQRWGRVGGDSGLGGKKEKTEWKTGGLQSGEEYTFQLVLKTTAGTYSSNLIRTRTHTMDNLTGLLVCFGPVQPPHLLEQLRYALRQINARESPRVALDTTHFVCTSPIVGGDEHGRGGGPDVEYQEATRSNLPIVSPGWLLAVAEQRKLVPISQYHLPTLPSAAFQESNAPVFRRPSPLDLKRSSLSLQSPQSSPTTDAEDVNRAPSPETVARMSMHASPSPTQGEFSPGIAGGKGRHDSLDSKKERHSSLDSNPRRTRSPKPEAIGKLDRRVLSFKFPLATGSPVQSPTRTSPLSQSQTAFSVDQQIDTSTAPPSSSVHETERQAEASSAISPAEANVEEVKRTSTPPIVVDHAMPEAYEDSASAATLTEPEPQDRAEKASTIDEAVKEFQQVVEGPKASPAVEPEHDAKADAVNSEPSAASVPEVKKDDLITAKEEQVTEETPGVPELLTLAPVEDAPTPVETPPLPETPELAGDTPALVEETPAPVKETLDNAENEKIPTPIETPALPETPELVGETPGLVEETPASVEDELSNPENENIPTPAERASEPVADTTTATDAPDNVLETTAASGTSTPTESTAPLTKSQKKKQKKKAKAAAAISTPIGSGTGAVNGAEVDAEVEAESKGEGMDEIDLN</sequence>
<proteinExistence type="predicted"/>
<dbReference type="PANTHER" id="PTHR47351">
    <property type="entry name" value="CHITIN BIOSYNTHESIS PROTEIN CHS5"/>
    <property type="match status" value="1"/>
</dbReference>